<keyword evidence="1" id="KW-0812">Transmembrane</keyword>
<dbReference type="Pfam" id="PF05751">
    <property type="entry name" value="FixH"/>
    <property type="match status" value="1"/>
</dbReference>
<dbReference type="OrthoDB" id="5295180at2"/>
<dbReference type="EMBL" id="LKHV02000001">
    <property type="protein sequence ID" value="MCS5707502.1"/>
    <property type="molecule type" value="Genomic_DNA"/>
</dbReference>
<proteinExistence type="predicted"/>
<evidence type="ECO:0000313" key="3">
    <source>
        <dbReference type="EMBL" id="MCS5707502.1"/>
    </source>
</evidence>
<dbReference type="AlphaFoldDB" id="A0A0Q9YSK2"/>
<feature type="transmembrane region" description="Helical" evidence="1">
    <location>
        <begin position="13"/>
        <end position="37"/>
    </location>
</feature>
<dbReference type="InterPro" id="IPR008620">
    <property type="entry name" value="FixH"/>
</dbReference>
<dbReference type="RefSeq" id="WP_057623358.1">
    <property type="nucleotide sequence ID" value="NZ_LKHV02000001.1"/>
</dbReference>
<keyword evidence="1" id="KW-1133">Transmembrane helix</keyword>
<keyword evidence="1" id="KW-0472">Membrane</keyword>
<accession>A0A0Q9YSK2</accession>
<gene>
    <name evidence="3" type="ORF">CC99x_001145</name>
    <name evidence="2" type="ORF">CC99x_00517</name>
</gene>
<dbReference type="Proteomes" id="UP000051494">
    <property type="component" value="Unassembled WGS sequence"/>
</dbReference>
<dbReference type="EMBL" id="LKHV01000002">
    <property type="protein sequence ID" value="KRG19505.1"/>
    <property type="molecule type" value="Genomic_DNA"/>
</dbReference>
<comment type="caution">
    <text evidence="2">The sequence shown here is derived from an EMBL/GenBank/DDBJ whole genome shotgun (WGS) entry which is preliminary data.</text>
</comment>
<dbReference type="PROSITE" id="PS51257">
    <property type="entry name" value="PROKAR_LIPOPROTEIN"/>
    <property type="match status" value="1"/>
</dbReference>
<keyword evidence="4" id="KW-1185">Reference proteome</keyword>
<evidence type="ECO:0000313" key="2">
    <source>
        <dbReference type="EMBL" id="KRG19505.1"/>
    </source>
</evidence>
<reference evidence="2" key="1">
    <citation type="submission" date="2015-09" db="EMBL/GenBank/DDBJ databases">
        <title>Draft Genome Sequences of Two Novel Amoeba-resistant Intranuclear Bacteria, Candidatus Berkiella cookevillensis and Candidatus Berkiella aquae.</title>
        <authorList>
            <person name="Mehari Y.T."/>
            <person name="Arivett B.A."/>
            <person name="Farone A.L."/>
            <person name="Gunderson J.H."/>
            <person name="Farone M.B."/>
        </authorList>
    </citation>
    <scope>NUCLEOTIDE SEQUENCE [LARGE SCALE GENOMIC DNA]</scope>
    <source>
        <strain evidence="2">CC99</strain>
    </source>
</reference>
<reference evidence="3" key="2">
    <citation type="journal article" date="2016" name="Genome Announc.">
        <title>Draft Genome Sequences of Two Novel Amoeba-Resistant Intranuclear Bacteria, 'Candidatus Berkiella cookevillensis' and 'Candidatus Berkiella aquae'.</title>
        <authorList>
            <person name="Mehari Y.T."/>
            <person name="Arivett B.A."/>
            <person name="Farone A.L."/>
            <person name="Gunderson J.H."/>
            <person name="Farone M.B."/>
        </authorList>
    </citation>
    <scope>NUCLEOTIDE SEQUENCE</scope>
    <source>
        <strain evidence="3">CC99</strain>
    </source>
</reference>
<reference evidence="3" key="3">
    <citation type="submission" date="2021-06" db="EMBL/GenBank/DDBJ databases">
        <title>Genomic Description and Analysis of Intracellular Bacteria, Candidatus Berkiella cookevillensis and Candidatus Berkiella aquae.</title>
        <authorList>
            <person name="Kidane D.T."/>
            <person name="Mehari Y.T."/>
            <person name="Rice F.C."/>
            <person name="Arivett B.A."/>
            <person name="Farone A.L."/>
            <person name="Berk S.G."/>
            <person name="Farone M.B."/>
        </authorList>
    </citation>
    <scope>NUCLEOTIDE SEQUENCE</scope>
    <source>
        <strain evidence="3">CC99</strain>
    </source>
</reference>
<organism evidence="2">
    <name type="scientific">Candidatus Berkiella cookevillensis</name>
    <dbReference type="NCBI Taxonomy" id="437022"/>
    <lineage>
        <taxon>Bacteria</taxon>
        <taxon>Pseudomonadati</taxon>
        <taxon>Pseudomonadota</taxon>
        <taxon>Gammaproteobacteria</taxon>
        <taxon>Candidatus Berkiellales</taxon>
        <taxon>Candidatus Berkiellaceae</taxon>
        <taxon>Candidatus Berkiella</taxon>
    </lineage>
</organism>
<sequence length="69" mass="8179">MKMFDQKAWYLHAWPWFIIGLLSVTVVGCFVTIYLAIKYPDTPLDDQYYKVGLSVYETEPNRDERESVK</sequence>
<evidence type="ECO:0000313" key="4">
    <source>
        <dbReference type="Proteomes" id="UP000051494"/>
    </source>
</evidence>
<protein>
    <submittedName>
        <fullName evidence="2 3">FixH</fullName>
    </submittedName>
</protein>
<evidence type="ECO:0000256" key="1">
    <source>
        <dbReference type="SAM" id="Phobius"/>
    </source>
</evidence>
<name>A0A0Q9YSK2_9GAMM</name>
<dbReference type="STRING" id="437022.CC99x_00517"/>